<dbReference type="SUPFAM" id="SSF47413">
    <property type="entry name" value="lambda repressor-like DNA-binding domains"/>
    <property type="match status" value="1"/>
</dbReference>
<dbReference type="PATRIC" id="fig|1339280.3.peg.4925"/>
<dbReference type="PANTHER" id="PTHR46558:SF11">
    <property type="entry name" value="HTH-TYPE TRANSCRIPTIONAL REGULATOR XRE"/>
    <property type="match status" value="1"/>
</dbReference>
<feature type="domain" description="HTH cro/C1-type" evidence="2">
    <location>
        <begin position="23"/>
        <end position="63"/>
    </location>
</feature>
<organism evidence="3 4">
    <name type="scientific">Bacteroides fragilis str. 2-F-2 #4</name>
    <dbReference type="NCBI Taxonomy" id="1339280"/>
    <lineage>
        <taxon>Bacteria</taxon>
        <taxon>Pseudomonadati</taxon>
        <taxon>Bacteroidota</taxon>
        <taxon>Bacteroidia</taxon>
        <taxon>Bacteroidales</taxon>
        <taxon>Bacteroidaceae</taxon>
        <taxon>Bacteroides</taxon>
    </lineage>
</organism>
<evidence type="ECO:0000313" key="4">
    <source>
        <dbReference type="Proteomes" id="UP000022272"/>
    </source>
</evidence>
<evidence type="ECO:0000259" key="2">
    <source>
        <dbReference type="PROSITE" id="PS50943"/>
    </source>
</evidence>
<name>A0A015Y5I5_BACFG</name>
<dbReference type="SMART" id="SM00530">
    <property type="entry name" value="HTH_XRE"/>
    <property type="match status" value="1"/>
</dbReference>
<dbReference type="RefSeq" id="WP_005815647.1">
    <property type="nucleotide sequence ID" value="NZ_JGDM01000200.1"/>
</dbReference>
<dbReference type="InterPro" id="IPR001387">
    <property type="entry name" value="Cro/C1-type_HTH"/>
</dbReference>
<protein>
    <submittedName>
        <fullName evidence="3">Putative DNA-binding protein</fullName>
    </submittedName>
</protein>
<evidence type="ECO:0000256" key="1">
    <source>
        <dbReference type="ARBA" id="ARBA00023125"/>
    </source>
</evidence>
<dbReference type="Proteomes" id="UP000022272">
    <property type="component" value="Unassembled WGS sequence"/>
</dbReference>
<dbReference type="Gene3D" id="1.10.260.40">
    <property type="entry name" value="lambda repressor-like DNA-binding domains"/>
    <property type="match status" value="1"/>
</dbReference>
<proteinExistence type="predicted"/>
<comment type="caution">
    <text evidence="3">The sequence shown here is derived from an EMBL/GenBank/DDBJ whole genome shotgun (WGS) entry which is preliminary data.</text>
</comment>
<keyword evidence="1 3" id="KW-0238">DNA-binding</keyword>
<dbReference type="InterPro" id="IPR010982">
    <property type="entry name" value="Lambda_DNA-bd_dom_sf"/>
</dbReference>
<dbReference type="GO" id="GO:0003677">
    <property type="term" value="F:DNA binding"/>
    <property type="evidence" value="ECO:0007669"/>
    <property type="project" value="UniProtKB-KW"/>
</dbReference>
<accession>A0A015Y5I5</accession>
<gene>
    <name evidence="3" type="ORF">M076_5199</name>
</gene>
<evidence type="ECO:0000313" key="3">
    <source>
        <dbReference type="EMBL" id="EXZ41690.1"/>
    </source>
</evidence>
<dbReference type="Pfam" id="PF01381">
    <property type="entry name" value="HTH_3"/>
    <property type="match status" value="1"/>
</dbReference>
<sequence>MEVKKLNRLKVVMAEKDLSNIWLSKKLGVSQATVSKWMTNFSQPNLETLIKISKVLNVEITELIRTEEVQIEA</sequence>
<dbReference type="CDD" id="cd00093">
    <property type="entry name" value="HTH_XRE"/>
    <property type="match status" value="1"/>
</dbReference>
<dbReference type="PANTHER" id="PTHR46558">
    <property type="entry name" value="TRACRIPTIONAL REGULATORY PROTEIN-RELATED-RELATED"/>
    <property type="match status" value="1"/>
</dbReference>
<reference evidence="3 4" key="1">
    <citation type="submission" date="2014-02" db="EMBL/GenBank/DDBJ databases">
        <authorList>
            <person name="Sears C."/>
            <person name="Carroll K."/>
            <person name="Sack B.R."/>
            <person name="Qadri F."/>
            <person name="Myers L.L."/>
            <person name="Chung G.-T."/>
            <person name="Escheverria P."/>
            <person name="Fraser C.M."/>
            <person name="Sadzewicz L."/>
            <person name="Shefchek K.A."/>
            <person name="Tallon L."/>
            <person name="Das S.P."/>
            <person name="Daugherty S."/>
            <person name="Mongodin E.F."/>
        </authorList>
    </citation>
    <scope>NUCLEOTIDE SEQUENCE [LARGE SCALE GENOMIC DNA]</scope>
    <source>
        <strain evidence="3 4">2-F-2 #4</strain>
    </source>
</reference>
<dbReference type="EMBL" id="JGDM01000200">
    <property type="protein sequence ID" value="EXZ41690.1"/>
    <property type="molecule type" value="Genomic_DNA"/>
</dbReference>
<dbReference type="PROSITE" id="PS50943">
    <property type="entry name" value="HTH_CROC1"/>
    <property type="match status" value="1"/>
</dbReference>
<dbReference type="AlphaFoldDB" id="A0A015Y5I5"/>